<name>A0A1S8CPN2_9GAMM</name>
<dbReference type="GO" id="GO:0005829">
    <property type="term" value="C:cytosol"/>
    <property type="evidence" value="ECO:0007669"/>
    <property type="project" value="TreeGrafter"/>
</dbReference>
<evidence type="ECO:0000256" key="5">
    <source>
        <dbReference type="ARBA" id="ARBA00023141"/>
    </source>
</evidence>
<dbReference type="SUPFAM" id="SSF53223">
    <property type="entry name" value="Aminoacid dehydrogenase-like, N-terminal domain"/>
    <property type="match status" value="1"/>
</dbReference>
<dbReference type="InterPro" id="IPR041121">
    <property type="entry name" value="SDH_C"/>
</dbReference>
<keyword evidence="4" id="KW-0560">Oxidoreductase</keyword>
<dbReference type="InterPro" id="IPR036291">
    <property type="entry name" value="NAD(P)-bd_dom_sf"/>
</dbReference>
<dbReference type="NCBIfam" id="NF009201">
    <property type="entry name" value="PRK12549.1"/>
    <property type="match status" value="1"/>
</dbReference>
<protein>
    <submittedName>
        <fullName evidence="8">Shikimate dehydrogenase</fullName>
    </submittedName>
</protein>
<reference evidence="8 9" key="1">
    <citation type="submission" date="2016-11" db="EMBL/GenBank/DDBJ databases">
        <title>Rahnella oryzae sp. nov., isolated from rice root.</title>
        <authorList>
            <person name="Zhang X.-X."/>
            <person name="Zhang J."/>
        </authorList>
    </citation>
    <scope>NUCLEOTIDE SEQUENCE [LARGE SCALE GENOMIC DNA]</scope>
    <source>
        <strain evidence="8 9">J11-6</strain>
    </source>
</reference>
<feature type="domain" description="SDH C-terminal" evidence="7">
    <location>
        <begin position="260"/>
        <end position="285"/>
    </location>
</feature>
<dbReference type="Pfam" id="PF18317">
    <property type="entry name" value="SDH_C"/>
    <property type="match status" value="1"/>
</dbReference>
<dbReference type="RefSeq" id="WP_076940300.1">
    <property type="nucleotide sequence ID" value="NZ_MOXD01000001.1"/>
</dbReference>
<dbReference type="Proteomes" id="UP000216021">
    <property type="component" value="Unassembled WGS sequence"/>
</dbReference>
<dbReference type="InterPro" id="IPR046346">
    <property type="entry name" value="Aminoacid_DH-like_N_sf"/>
</dbReference>
<dbReference type="PANTHER" id="PTHR21089">
    <property type="entry name" value="SHIKIMATE DEHYDROGENASE"/>
    <property type="match status" value="1"/>
</dbReference>
<sequence>MNANAPLAASRPALYLLALLGKDIQGSLSPQLYEHEARRQGLRCSYQLLDFAQRGWEAEALPNVLRSLETLGFTGCNVTHPFKQQIIPYLDQLSPQASAIGAVNTVLFRHGQRIGHNTDCPGFISHFRRNLPGVNIERVLQIGAGGAGSASAYGLLEYGVKHLALYDRDTARSEALYQQLLLHFGSDRISITHHPQQALANSNGLVQATPIGMSGHPGIPINIDWLTPQHWVADVIYVPRETELVLRARAKGCQAIGGDGMVVFQAAQAFELYTGLPADREHMLAIFQQACVTPA</sequence>
<proteinExistence type="predicted"/>
<dbReference type="GO" id="GO:0008652">
    <property type="term" value="P:amino acid biosynthetic process"/>
    <property type="evidence" value="ECO:0007669"/>
    <property type="project" value="UniProtKB-KW"/>
</dbReference>
<dbReference type="EMBL" id="MOXD01000001">
    <property type="protein sequence ID" value="OMQ27265.1"/>
    <property type="molecule type" value="Genomic_DNA"/>
</dbReference>
<evidence type="ECO:0000256" key="4">
    <source>
        <dbReference type="ARBA" id="ARBA00023002"/>
    </source>
</evidence>
<dbReference type="STRING" id="2034155.BMI79_02755"/>
<dbReference type="InterPro" id="IPR013708">
    <property type="entry name" value="Shikimate_DH-bd_N"/>
</dbReference>
<comment type="caution">
    <text evidence="8">The sequence shown here is derived from an EMBL/GenBank/DDBJ whole genome shotgun (WGS) entry which is preliminary data.</text>
</comment>
<evidence type="ECO:0000259" key="7">
    <source>
        <dbReference type="Pfam" id="PF18317"/>
    </source>
</evidence>
<dbReference type="SUPFAM" id="SSF51735">
    <property type="entry name" value="NAD(P)-binding Rossmann-fold domains"/>
    <property type="match status" value="1"/>
</dbReference>
<keyword evidence="5" id="KW-0057">Aromatic amino acid biosynthesis</keyword>
<evidence type="ECO:0000259" key="6">
    <source>
        <dbReference type="Pfam" id="PF08501"/>
    </source>
</evidence>
<evidence type="ECO:0000256" key="1">
    <source>
        <dbReference type="ARBA" id="ARBA00004871"/>
    </source>
</evidence>
<dbReference type="GO" id="GO:0050661">
    <property type="term" value="F:NADP binding"/>
    <property type="evidence" value="ECO:0007669"/>
    <property type="project" value="TreeGrafter"/>
</dbReference>
<dbReference type="Pfam" id="PF08501">
    <property type="entry name" value="Shikimate_dh_N"/>
    <property type="match status" value="1"/>
</dbReference>
<comment type="pathway">
    <text evidence="1">Metabolic intermediate biosynthesis; chorismate biosynthesis; chorismate from D-erythrose 4-phosphate and phosphoenolpyruvate: step 4/7.</text>
</comment>
<organism evidence="8 9">
    <name type="scientific">Serratia oryzae</name>
    <dbReference type="NCBI Taxonomy" id="2034155"/>
    <lineage>
        <taxon>Bacteria</taxon>
        <taxon>Pseudomonadati</taxon>
        <taxon>Pseudomonadota</taxon>
        <taxon>Gammaproteobacteria</taxon>
        <taxon>Enterobacterales</taxon>
        <taxon>Yersiniaceae</taxon>
        <taxon>Serratia</taxon>
    </lineage>
</organism>
<accession>A0A1S8CPN2</accession>
<dbReference type="AlphaFoldDB" id="A0A1S8CPN2"/>
<dbReference type="CDD" id="cd01065">
    <property type="entry name" value="NAD_bind_Shikimate_DH"/>
    <property type="match status" value="1"/>
</dbReference>
<feature type="domain" description="Shikimate dehydrogenase substrate binding N-terminal" evidence="6">
    <location>
        <begin position="19"/>
        <end position="106"/>
    </location>
</feature>
<evidence type="ECO:0000256" key="3">
    <source>
        <dbReference type="ARBA" id="ARBA00022857"/>
    </source>
</evidence>
<evidence type="ECO:0000313" key="8">
    <source>
        <dbReference type="EMBL" id="OMQ27265.1"/>
    </source>
</evidence>
<gene>
    <name evidence="8" type="ORF">BMI79_02755</name>
</gene>
<dbReference type="PANTHER" id="PTHR21089:SF1">
    <property type="entry name" value="BIFUNCTIONAL 3-DEHYDROQUINATE DEHYDRATASE_SHIKIMATE DEHYDROGENASE, CHLOROPLASTIC"/>
    <property type="match status" value="1"/>
</dbReference>
<evidence type="ECO:0000256" key="2">
    <source>
        <dbReference type="ARBA" id="ARBA00022605"/>
    </source>
</evidence>
<dbReference type="GO" id="GO:0019632">
    <property type="term" value="P:shikimate metabolic process"/>
    <property type="evidence" value="ECO:0007669"/>
    <property type="project" value="TreeGrafter"/>
</dbReference>
<evidence type="ECO:0000313" key="9">
    <source>
        <dbReference type="Proteomes" id="UP000216021"/>
    </source>
</evidence>
<keyword evidence="2" id="KW-0028">Amino-acid biosynthesis</keyword>
<keyword evidence="9" id="KW-1185">Reference proteome</keyword>
<keyword evidence="3" id="KW-0521">NADP</keyword>
<dbReference type="Gene3D" id="3.40.50.10860">
    <property type="entry name" value="Leucine Dehydrogenase, chain A, domain 1"/>
    <property type="match status" value="1"/>
</dbReference>
<dbReference type="InterPro" id="IPR022893">
    <property type="entry name" value="Shikimate_DH_fam"/>
</dbReference>
<dbReference type="GO" id="GO:0004764">
    <property type="term" value="F:shikimate 3-dehydrogenase (NADP+) activity"/>
    <property type="evidence" value="ECO:0007669"/>
    <property type="project" value="InterPro"/>
</dbReference>
<dbReference type="GO" id="GO:0009423">
    <property type="term" value="P:chorismate biosynthetic process"/>
    <property type="evidence" value="ECO:0007669"/>
    <property type="project" value="TreeGrafter"/>
</dbReference>
<dbReference type="GO" id="GO:0009073">
    <property type="term" value="P:aromatic amino acid family biosynthetic process"/>
    <property type="evidence" value="ECO:0007669"/>
    <property type="project" value="UniProtKB-KW"/>
</dbReference>
<dbReference type="Gene3D" id="3.40.50.720">
    <property type="entry name" value="NAD(P)-binding Rossmann-like Domain"/>
    <property type="match status" value="1"/>
</dbReference>
<dbReference type="OrthoDB" id="9792692at2"/>